<evidence type="ECO:0000259" key="8">
    <source>
        <dbReference type="Pfam" id="PF00857"/>
    </source>
</evidence>
<evidence type="ECO:0000256" key="1">
    <source>
        <dbReference type="ARBA" id="ARBA00006336"/>
    </source>
</evidence>
<keyword evidence="10" id="KW-1185">Reference proteome</keyword>
<evidence type="ECO:0000256" key="3">
    <source>
        <dbReference type="ARBA" id="ARBA00022723"/>
    </source>
</evidence>
<reference evidence="9 10" key="1">
    <citation type="submission" date="2024-07" db="EMBL/GenBank/DDBJ databases">
        <authorList>
            <person name="Lee S."/>
            <person name="Kang M."/>
        </authorList>
    </citation>
    <scope>NUCLEOTIDE SEQUENCE [LARGE SCALE GENOMIC DNA]</scope>
    <source>
        <strain evidence="9 10">DS6</strain>
    </source>
</reference>
<evidence type="ECO:0000256" key="5">
    <source>
        <dbReference type="ARBA" id="ARBA00037900"/>
    </source>
</evidence>
<accession>A0ABV3T0S0</accession>
<protein>
    <recommendedName>
        <fullName evidence="6">nicotinamidase</fullName>
        <ecNumber evidence="6">3.5.1.19</ecNumber>
    </recommendedName>
    <alternativeName>
        <fullName evidence="7">Nicotinamide deamidase</fullName>
    </alternativeName>
</protein>
<proteinExistence type="inferred from homology"/>
<dbReference type="EC" id="3.5.1.19" evidence="6"/>
<dbReference type="PANTHER" id="PTHR11080">
    <property type="entry name" value="PYRAZINAMIDASE/NICOTINAMIDASE"/>
    <property type="match status" value="1"/>
</dbReference>
<dbReference type="CDD" id="cd01011">
    <property type="entry name" value="nicotinamidase"/>
    <property type="match status" value="1"/>
</dbReference>
<evidence type="ECO:0000256" key="2">
    <source>
        <dbReference type="ARBA" id="ARBA00022642"/>
    </source>
</evidence>
<comment type="pathway">
    <text evidence="5">Cofactor biosynthesis; nicotinate biosynthesis; nicotinate from nicotinamide: step 1/1.</text>
</comment>
<dbReference type="RefSeq" id="WP_367994206.1">
    <property type="nucleotide sequence ID" value="NZ_JBFPJR010000018.1"/>
</dbReference>
<dbReference type="InterPro" id="IPR000868">
    <property type="entry name" value="Isochorismatase-like_dom"/>
</dbReference>
<organism evidence="9 10">
    <name type="scientific">Nocardioides eburneus</name>
    <dbReference type="NCBI Taxonomy" id="3231482"/>
    <lineage>
        <taxon>Bacteria</taxon>
        <taxon>Bacillati</taxon>
        <taxon>Actinomycetota</taxon>
        <taxon>Actinomycetes</taxon>
        <taxon>Propionibacteriales</taxon>
        <taxon>Nocardioidaceae</taxon>
        <taxon>Nocardioides</taxon>
    </lineage>
</organism>
<comment type="caution">
    <text evidence="9">The sequence shown here is derived from an EMBL/GenBank/DDBJ whole genome shotgun (WGS) entry which is preliminary data.</text>
</comment>
<evidence type="ECO:0000313" key="9">
    <source>
        <dbReference type="EMBL" id="MEX0428237.1"/>
    </source>
</evidence>
<dbReference type="Proteomes" id="UP001556631">
    <property type="component" value="Unassembled WGS sequence"/>
</dbReference>
<evidence type="ECO:0000256" key="4">
    <source>
        <dbReference type="ARBA" id="ARBA00022801"/>
    </source>
</evidence>
<comment type="similarity">
    <text evidence="1">Belongs to the isochorismatase family.</text>
</comment>
<name>A0ABV3T0S0_9ACTN</name>
<keyword evidence="3" id="KW-0479">Metal-binding</keyword>
<dbReference type="Gene3D" id="3.40.50.850">
    <property type="entry name" value="Isochorismatase-like"/>
    <property type="match status" value="1"/>
</dbReference>
<gene>
    <name evidence="9" type="ORF">AB3X52_11455</name>
</gene>
<keyword evidence="4" id="KW-0378">Hydrolase</keyword>
<dbReference type="SUPFAM" id="SSF52499">
    <property type="entry name" value="Isochorismatase-like hydrolases"/>
    <property type="match status" value="1"/>
</dbReference>
<evidence type="ECO:0000313" key="10">
    <source>
        <dbReference type="Proteomes" id="UP001556631"/>
    </source>
</evidence>
<feature type="domain" description="Isochorismatase-like" evidence="8">
    <location>
        <begin position="4"/>
        <end position="189"/>
    </location>
</feature>
<dbReference type="Pfam" id="PF00857">
    <property type="entry name" value="Isochorismatase"/>
    <property type="match status" value="1"/>
</dbReference>
<dbReference type="InterPro" id="IPR052347">
    <property type="entry name" value="Isochorismatase_Nicotinamidase"/>
</dbReference>
<dbReference type="PANTHER" id="PTHR11080:SF2">
    <property type="entry name" value="LD05707P"/>
    <property type="match status" value="1"/>
</dbReference>
<evidence type="ECO:0000256" key="7">
    <source>
        <dbReference type="ARBA" id="ARBA00043224"/>
    </source>
</evidence>
<sequence length="191" mass="20318">MTRALIVVDVQNDFCEGGSLPVPGGARVAHDIGVLLQHWAHRDPGAAAYDHVVATKDHHVDPGEHWAKEPDFAESWPVHCRVGTDGEAFHPNLDPEPFDEIFRKGEHQAAYSGFEGAAQDGTTLAGWLRAHEVTEVDVCGLATDHCVRATALDAAREGFATTVLTALSAGVAPDTTERALDELRAAGVAIG</sequence>
<dbReference type="InterPro" id="IPR036380">
    <property type="entry name" value="Isochorismatase-like_sf"/>
</dbReference>
<keyword evidence="2" id="KW-0662">Pyridine nucleotide biosynthesis</keyword>
<dbReference type="EMBL" id="JBFPJR010000018">
    <property type="protein sequence ID" value="MEX0428237.1"/>
    <property type="molecule type" value="Genomic_DNA"/>
</dbReference>
<evidence type="ECO:0000256" key="6">
    <source>
        <dbReference type="ARBA" id="ARBA00039017"/>
    </source>
</evidence>